<dbReference type="AlphaFoldDB" id="A0A8T2PD13"/>
<reference evidence="1" key="1">
    <citation type="thesis" date="2021" institute="BYU ScholarsArchive" country="Provo, UT, USA">
        <title>Applications of and Algorithms for Genome Assembly and Genomic Analyses with an Emphasis on Marine Teleosts.</title>
        <authorList>
            <person name="Pickett B.D."/>
        </authorList>
    </citation>
    <scope>NUCLEOTIDE SEQUENCE</scope>
    <source>
        <strain evidence="1">HI-2016</strain>
    </source>
</reference>
<keyword evidence="2" id="KW-1185">Reference proteome</keyword>
<evidence type="ECO:0000313" key="2">
    <source>
        <dbReference type="Proteomes" id="UP000824540"/>
    </source>
</evidence>
<protein>
    <submittedName>
        <fullName evidence="1">Uncharacterized protein</fullName>
    </submittedName>
</protein>
<accession>A0A8T2PD13</accession>
<dbReference type="Proteomes" id="UP000824540">
    <property type="component" value="Unassembled WGS sequence"/>
</dbReference>
<name>A0A8T2PD13_9TELE</name>
<sequence length="186" mass="20203">MVLTEQGLESVAVRGMAEWGCGGVGCDCERHGRGAWLHLRTLLVLVLHNDCRLSPLISSTLPSVTSSRLEVLLPLAVLSTCCSESDLWNGPPITIRLAASLGLGCNLPQSLTVQPRVCDRKKEEDRTTVPIRTTSLTPSPSSQLVGMRQQAAFAFQPKSFQATLCPVEFWGQRPLPQCVSIGPCHR</sequence>
<dbReference type="EMBL" id="JAFBMS010000008">
    <property type="protein sequence ID" value="KAG9349930.1"/>
    <property type="molecule type" value="Genomic_DNA"/>
</dbReference>
<evidence type="ECO:0000313" key="1">
    <source>
        <dbReference type="EMBL" id="KAG9349930.1"/>
    </source>
</evidence>
<proteinExistence type="predicted"/>
<organism evidence="1 2">
    <name type="scientific">Albula glossodonta</name>
    <name type="common">roundjaw bonefish</name>
    <dbReference type="NCBI Taxonomy" id="121402"/>
    <lineage>
        <taxon>Eukaryota</taxon>
        <taxon>Metazoa</taxon>
        <taxon>Chordata</taxon>
        <taxon>Craniata</taxon>
        <taxon>Vertebrata</taxon>
        <taxon>Euteleostomi</taxon>
        <taxon>Actinopterygii</taxon>
        <taxon>Neopterygii</taxon>
        <taxon>Teleostei</taxon>
        <taxon>Albuliformes</taxon>
        <taxon>Albulidae</taxon>
        <taxon>Albula</taxon>
    </lineage>
</organism>
<comment type="caution">
    <text evidence="1">The sequence shown here is derived from an EMBL/GenBank/DDBJ whole genome shotgun (WGS) entry which is preliminary data.</text>
</comment>
<gene>
    <name evidence="1" type="ORF">JZ751_026283</name>
</gene>